<dbReference type="AlphaFoldDB" id="A0A6A6B022"/>
<proteinExistence type="predicted"/>
<dbReference type="EMBL" id="ML995510">
    <property type="protein sequence ID" value="KAF2136888.1"/>
    <property type="molecule type" value="Genomic_DNA"/>
</dbReference>
<organism evidence="1 2">
    <name type="scientific">Aplosporella prunicola CBS 121167</name>
    <dbReference type="NCBI Taxonomy" id="1176127"/>
    <lineage>
        <taxon>Eukaryota</taxon>
        <taxon>Fungi</taxon>
        <taxon>Dikarya</taxon>
        <taxon>Ascomycota</taxon>
        <taxon>Pezizomycotina</taxon>
        <taxon>Dothideomycetes</taxon>
        <taxon>Dothideomycetes incertae sedis</taxon>
        <taxon>Botryosphaeriales</taxon>
        <taxon>Aplosporellaceae</taxon>
        <taxon>Aplosporella</taxon>
    </lineage>
</organism>
<sequence>MLHAMCRVRKWFSESTFSCCAHSRVFMITAPKMPPSSDPLPRYKASGYPRGRSSSLAAITLIALLASTMVSAMPGNPGYGTTTAPGKGGDNGGDKGGETSCYTKYITETSVGKTPVVGTSTKTIPTVITKVVTVPYTTVVTVPYPTTYYETVPVVKTVYETKTLTKTVNKESTSVGEKPVTKTETSYSTSLCPTTTYSQFTTSTVKSEATCTTKGGYGGGY</sequence>
<accession>A0A6A6B022</accession>
<gene>
    <name evidence="1" type="ORF">K452DRAFT_116724</name>
</gene>
<reference evidence="1" key="1">
    <citation type="journal article" date="2020" name="Stud. Mycol.">
        <title>101 Dothideomycetes genomes: a test case for predicting lifestyles and emergence of pathogens.</title>
        <authorList>
            <person name="Haridas S."/>
            <person name="Albert R."/>
            <person name="Binder M."/>
            <person name="Bloem J."/>
            <person name="Labutti K."/>
            <person name="Salamov A."/>
            <person name="Andreopoulos B."/>
            <person name="Baker S."/>
            <person name="Barry K."/>
            <person name="Bills G."/>
            <person name="Bluhm B."/>
            <person name="Cannon C."/>
            <person name="Castanera R."/>
            <person name="Culley D."/>
            <person name="Daum C."/>
            <person name="Ezra D."/>
            <person name="Gonzalez J."/>
            <person name="Henrissat B."/>
            <person name="Kuo A."/>
            <person name="Liang C."/>
            <person name="Lipzen A."/>
            <person name="Lutzoni F."/>
            <person name="Magnuson J."/>
            <person name="Mondo S."/>
            <person name="Nolan M."/>
            <person name="Ohm R."/>
            <person name="Pangilinan J."/>
            <person name="Park H.-J."/>
            <person name="Ramirez L."/>
            <person name="Alfaro M."/>
            <person name="Sun H."/>
            <person name="Tritt A."/>
            <person name="Yoshinaga Y."/>
            <person name="Zwiers L.-H."/>
            <person name="Turgeon B."/>
            <person name="Goodwin S."/>
            <person name="Spatafora J."/>
            <person name="Crous P."/>
            <person name="Grigoriev I."/>
        </authorList>
    </citation>
    <scope>NUCLEOTIDE SEQUENCE</scope>
    <source>
        <strain evidence="1">CBS 121167</strain>
    </source>
</reference>
<name>A0A6A6B022_9PEZI</name>
<keyword evidence="2" id="KW-1185">Reference proteome</keyword>
<dbReference type="Proteomes" id="UP000799438">
    <property type="component" value="Unassembled WGS sequence"/>
</dbReference>
<dbReference type="GeneID" id="54292596"/>
<evidence type="ECO:0000313" key="1">
    <source>
        <dbReference type="EMBL" id="KAF2136888.1"/>
    </source>
</evidence>
<protein>
    <submittedName>
        <fullName evidence="1">Uncharacterized protein</fullName>
    </submittedName>
</protein>
<evidence type="ECO:0000313" key="2">
    <source>
        <dbReference type="Proteomes" id="UP000799438"/>
    </source>
</evidence>
<dbReference type="RefSeq" id="XP_033392606.1">
    <property type="nucleotide sequence ID" value="XM_033535102.1"/>
</dbReference>